<proteinExistence type="predicted"/>
<comment type="caution">
    <text evidence="1">The sequence shown here is derived from an EMBL/GenBank/DDBJ whole genome shotgun (WGS) entry which is preliminary data.</text>
</comment>
<keyword evidence="2" id="KW-1185">Reference proteome</keyword>
<organism evidence="1 2">
    <name type="scientific">Oculimacula yallundae</name>
    <dbReference type="NCBI Taxonomy" id="86028"/>
    <lineage>
        <taxon>Eukaryota</taxon>
        <taxon>Fungi</taxon>
        <taxon>Dikarya</taxon>
        <taxon>Ascomycota</taxon>
        <taxon>Pezizomycotina</taxon>
        <taxon>Leotiomycetes</taxon>
        <taxon>Helotiales</taxon>
        <taxon>Ploettnerulaceae</taxon>
        <taxon>Oculimacula</taxon>
    </lineage>
</organism>
<protein>
    <submittedName>
        <fullName evidence="1">Uncharacterized protein</fullName>
    </submittedName>
</protein>
<evidence type="ECO:0000313" key="2">
    <source>
        <dbReference type="Proteomes" id="UP001595075"/>
    </source>
</evidence>
<sequence length="252" mass="27222">MNAITQYIVNNSKLEITRIMIKDATVDTFIMSIESRVTNTGPTSSTLSSMEVDLVGPLGAFGKLTLPIIKTSSSGTDVNIASQLIKITDKKAFKAFVTAILRDENLVLQLKNGKGTVKAMFGMSTSIDYNKDCHLKGMNGPKTSILSTEVVGEGYRSTLRMSNPSPLELDLGTLKQEIRNVDGSLVATQQGKAYLVRGDTDYVVEGKVVGKAAGKEVKLFAVGVEEDNWHNETITAFEEPVVLTPELVSLCA</sequence>
<evidence type="ECO:0000313" key="1">
    <source>
        <dbReference type="EMBL" id="KAL2074899.1"/>
    </source>
</evidence>
<dbReference type="Proteomes" id="UP001595075">
    <property type="component" value="Unassembled WGS sequence"/>
</dbReference>
<reference evidence="1 2" key="1">
    <citation type="journal article" date="2024" name="Commun. Biol.">
        <title>Comparative genomic analysis of thermophilic fungi reveals convergent evolutionary adaptations and gene losses.</title>
        <authorList>
            <person name="Steindorff A.S."/>
            <person name="Aguilar-Pontes M.V."/>
            <person name="Robinson A.J."/>
            <person name="Andreopoulos B."/>
            <person name="LaButti K."/>
            <person name="Kuo A."/>
            <person name="Mondo S."/>
            <person name="Riley R."/>
            <person name="Otillar R."/>
            <person name="Haridas S."/>
            <person name="Lipzen A."/>
            <person name="Grimwood J."/>
            <person name="Schmutz J."/>
            <person name="Clum A."/>
            <person name="Reid I.D."/>
            <person name="Moisan M.C."/>
            <person name="Butler G."/>
            <person name="Nguyen T.T.M."/>
            <person name="Dewar K."/>
            <person name="Conant G."/>
            <person name="Drula E."/>
            <person name="Henrissat B."/>
            <person name="Hansel C."/>
            <person name="Singer S."/>
            <person name="Hutchinson M.I."/>
            <person name="de Vries R.P."/>
            <person name="Natvig D.O."/>
            <person name="Powell A.J."/>
            <person name="Tsang A."/>
            <person name="Grigoriev I.V."/>
        </authorList>
    </citation>
    <scope>NUCLEOTIDE SEQUENCE [LARGE SCALE GENOMIC DNA]</scope>
    <source>
        <strain evidence="1 2">CBS 494.80</strain>
    </source>
</reference>
<name>A0ABR4D0P0_9HELO</name>
<accession>A0ABR4D0P0</accession>
<dbReference type="Pfam" id="PF12505">
    <property type="entry name" value="DUF3712"/>
    <property type="match status" value="1"/>
</dbReference>
<dbReference type="InterPro" id="IPR046368">
    <property type="entry name" value="Tag1"/>
</dbReference>
<dbReference type="PANTHER" id="PTHR35895">
    <property type="entry name" value="CHROMOSOME 16, WHOLE GENOME SHOTGUN SEQUENCE"/>
    <property type="match status" value="1"/>
</dbReference>
<gene>
    <name evidence="1" type="ORF">VTL71DRAFT_8679</name>
</gene>
<dbReference type="InterPro" id="IPR022185">
    <property type="entry name" value="DUF3712"/>
</dbReference>
<dbReference type="PANTHER" id="PTHR35895:SF1">
    <property type="entry name" value="LIPID-BINDING SERUM GLYCOPROTEIN C-TERMINAL DOMAIN-CONTAINING PROTEIN"/>
    <property type="match status" value="1"/>
</dbReference>
<dbReference type="EMBL" id="JAZHXI010000002">
    <property type="protein sequence ID" value="KAL2074899.1"/>
    <property type="molecule type" value="Genomic_DNA"/>
</dbReference>